<gene>
    <name evidence="1" type="ORF">Salat_0477000</name>
</gene>
<protein>
    <submittedName>
        <fullName evidence="1">Uncharacterized protein</fullName>
    </submittedName>
</protein>
<organism evidence="1 2">
    <name type="scientific">Sesamum alatum</name>
    <dbReference type="NCBI Taxonomy" id="300844"/>
    <lineage>
        <taxon>Eukaryota</taxon>
        <taxon>Viridiplantae</taxon>
        <taxon>Streptophyta</taxon>
        <taxon>Embryophyta</taxon>
        <taxon>Tracheophyta</taxon>
        <taxon>Spermatophyta</taxon>
        <taxon>Magnoliopsida</taxon>
        <taxon>eudicotyledons</taxon>
        <taxon>Gunneridae</taxon>
        <taxon>Pentapetalae</taxon>
        <taxon>asterids</taxon>
        <taxon>lamiids</taxon>
        <taxon>Lamiales</taxon>
        <taxon>Pedaliaceae</taxon>
        <taxon>Sesamum</taxon>
    </lineage>
</organism>
<reference evidence="1" key="1">
    <citation type="submission" date="2020-06" db="EMBL/GenBank/DDBJ databases">
        <authorList>
            <person name="Li T."/>
            <person name="Hu X."/>
            <person name="Zhang T."/>
            <person name="Song X."/>
            <person name="Zhang H."/>
            <person name="Dai N."/>
            <person name="Sheng W."/>
            <person name="Hou X."/>
            <person name="Wei L."/>
        </authorList>
    </citation>
    <scope>NUCLEOTIDE SEQUENCE</scope>
    <source>
        <strain evidence="1">3651</strain>
        <tissue evidence="1">Leaf</tissue>
    </source>
</reference>
<reference evidence="1" key="2">
    <citation type="journal article" date="2024" name="Plant">
        <title>Genomic evolution and insights into agronomic trait innovations of Sesamum species.</title>
        <authorList>
            <person name="Miao H."/>
            <person name="Wang L."/>
            <person name="Qu L."/>
            <person name="Liu H."/>
            <person name="Sun Y."/>
            <person name="Le M."/>
            <person name="Wang Q."/>
            <person name="Wei S."/>
            <person name="Zheng Y."/>
            <person name="Lin W."/>
            <person name="Duan Y."/>
            <person name="Cao H."/>
            <person name="Xiong S."/>
            <person name="Wang X."/>
            <person name="Wei L."/>
            <person name="Li C."/>
            <person name="Ma Q."/>
            <person name="Ju M."/>
            <person name="Zhao R."/>
            <person name="Li G."/>
            <person name="Mu C."/>
            <person name="Tian Q."/>
            <person name="Mei H."/>
            <person name="Zhang T."/>
            <person name="Gao T."/>
            <person name="Zhang H."/>
        </authorList>
    </citation>
    <scope>NUCLEOTIDE SEQUENCE</scope>
    <source>
        <strain evidence="1">3651</strain>
    </source>
</reference>
<sequence length="133" mass="14747">MDRLLDTRNPSRPLEESLNFPTVTKARGKSRNSVKGIFVNPVGRGRFKHPIHRGTGYAPTTVKPAAGKIGFKKRYRLAGFSEPKFGSGLKPLICAQTQSGVEDSKIDESKVSIGFILPLLSFDDVQKRKEKTF</sequence>
<name>A0AAE1Z4K8_9LAMI</name>
<dbReference type="AlphaFoldDB" id="A0AAE1Z4K8"/>
<dbReference type="EMBL" id="JACGWO010000001">
    <property type="protein sequence ID" value="KAK4441421.1"/>
    <property type="molecule type" value="Genomic_DNA"/>
</dbReference>
<evidence type="ECO:0000313" key="2">
    <source>
        <dbReference type="Proteomes" id="UP001293254"/>
    </source>
</evidence>
<comment type="caution">
    <text evidence="1">The sequence shown here is derived from an EMBL/GenBank/DDBJ whole genome shotgun (WGS) entry which is preliminary data.</text>
</comment>
<proteinExistence type="predicted"/>
<keyword evidence="2" id="KW-1185">Reference proteome</keyword>
<evidence type="ECO:0000313" key="1">
    <source>
        <dbReference type="EMBL" id="KAK4441421.1"/>
    </source>
</evidence>
<dbReference type="Proteomes" id="UP001293254">
    <property type="component" value="Unassembled WGS sequence"/>
</dbReference>
<accession>A0AAE1Z4K8</accession>